<dbReference type="EMBL" id="LKAM01000023">
    <property type="protein sequence ID" value="KUM45202.1"/>
    <property type="molecule type" value="Genomic_DNA"/>
</dbReference>
<keyword evidence="2" id="KW-0496">Mitochondrion</keyword>
<comment type="caution">
    <text evidence="2">The sequence shown here is derived from an EMBL/GenBank/DDBJ whole genome shotgun (WGS) entry which is preliminary data.</text>
</comment>
<reference evidence="2" key="1">
    <citation type="journal article" date="2015" name="Genome Biol. Evol.">
        <title>Organellar Genomes of White Spruce (Picea glauca): Assembly and Annotation.</title>
        <authorList>
            <person name="Jackman S.D."/>
            <person name="Warren R.L."/>
            <person name="Gibb E.A."/>
            <person name="Vandervalk B.P."/>
            <person name="Mohamadi H."/>
            <person name="Chu J."/>
            <person name="Raymond A."/>
            <person name="Pleasance S."/>
            <person name="Coope R."/>
            <person name="Wildung M.R."/>
            <person name="Ritland C.E."/>
            <person name="Bousquet J."/>
            <person name="Jones S.J."/>
            <person name="Bohlmann J."/>
            <person name="Birol I."/>
        </authorList>
    </citation>
    <scope>NUCLEOTIDE SEQUENCE [LARGE SCALE GENOMIC DNA]</scope>
    <source>
        <tissue evidence="2">Flushing bud</tissue>
    </source>
</reference>
<name>A0A117NFH2_PICGL</name>
<dbReference type="EMBL" id="LKAM01000015">
    <property type="protein sequence ID" value="KUM45918.1"/>
    <property type="molecule type" value="Genomic_DNA"/>
</dbReference>
<evidence type="ECO:0000313" key="1">
    <source>
        <dbReference type="EMBL" id="KUM45202.1"/>
    </source>
</evidence>
<organism evidence="2">
    <name type="scientific">Picea glauca</name>
    <name type="common">White spruce</name>
    <name type="synonym">Pinus glauca</name>
    <dbReference type="NCBI Taxonomy" id="3330"/>
    <lineage>
        <taxon>Eukaryota</taxon>
        <taxon>Viridiplantae</taxon>
        <taxon>Streptophyta</taxon>
        <taxon>Embryophyta</taxon>
        <taxon>Tracheophyta</taxon>
        <taxon>Spermatophyta</taxon>
        <taxon>Pinopsida</taxon>
        <taxon>Pinidae</taxon>
        <taxon>Conifers I</taxon>
        <taxon>Pinales</taxon>
        <taxon>Pinaceae</taxon>
        <taxon>Picea</taxon>
    </lineage>
</organism>
<gene>
    <name evidence="3" type="ORF">ABT39_MTgene2272</name>
    <name evidence="1" type="ORF">ABT39_MTgene3525</name>
    <name evidence="2" type="ORF">ABT39_MTgene3541</name>
</gene>
<dbReference type="EMBL" id="LKAM01000023">
    <property type="protein sequence ID" value="KUM45218.1"/>
    <property type="molecule type" value="Genomic_DNA"/>
</dbReference>
<protein>
    <submittedName>
        <fullName evidence="2">Uncharacterized protein</fullName>
    </submittedName>
</protein>
<evidence type="ECO:0000313" key="3">
    <source>
        <dbReference type="EMBL" id="KUM45918.1"/>
    </source>
</evidence>
<evidence type="ECO:0000313" key="2">
    <source>
        <dbReference type="EMBL" id="KUM45218.1"/>
    </source>
</evidence>
<sequence length="41" mass="4983">MFLMQCLMLVIERKIRMFEVKSLMFEMLVIGVQIITFHFES</sequence>
<accession>A0A117NFH2</accession>
<geneLocation type="mitochondrion" evidence="2"/>
<dbReference type="AlphaFoldDB" id="A0A117NFH2"/>
<proteinExistence type="predicted"/>